<protein>
    <submittedName>
        <fullName evidence="1">Uncharacterized protein</fullName>
    </submittedName>
</protein>
<reference evidence="1 2" key="1">
    <citation type="submission" date="2017-12" db="EMBL/GenBank/DDBJ databases">
        <title>Taxonomic description and draft genome of Pradoshia cofamensis Gen. nov., sp. nov., a thermotolerant bacillale isolated from anterior gut of earthworm Eisenia fetida.</title>
        <authorList>
            <person name="Saha T."/>
            <person name="Chakraborty R."/>
        </authorList>
    </citation>
    <scope>NUCLEOTIDE SEQUENCE [LARGE SCALE GENOMIC DNA]</scope>
    <source>
        <strain evidence="1 2">EAG3</strain>
    </source>
</reference>
<keyword evidence="2" id="KW-1185">Reference proteome</keyword>
<dbReference type="AlphaFoldDB" id="A0A2S7N599"/>
<accession>A0A2S7N599</accession>
<evidence type="ECO:0000313" key="2">
    <source>
        <dbReference type="Proteomes" id="UP000239663"/>
    </source>
</evidence>
<gene>
    <name evidence="1" type="ORF">CYL18_04880</name>
</gene>
<organism evidence="1 2">
    <name type="scientific">Pradoshia eiseniae</name>
    <dbReference type="NCBI Taxonomy" id="2064768"/>
    <lineage>
        <taxon>Bacteria</taxon>
        <taxon>Bacillati</taxon>
        <taxon>Bacillota</taxon>
        <taxon>Bacilli</taxon>
        <taxon>Bacillales</taxon>
        <taxon>Bacillaceae</taxon>
        <taxon>Pradoshia</taxon>
    </lineage>
</organism>
<dbReference type="RefSeq" id="WP_104848302.1">
    <property type="nucleotide sequence ID" value="NZ_PKOZ01000001.1"/>
</dbReference>
<evidence type="ECO:0000313" key="1">
    <source>
        <dbReference type="EMBL" id="PQD97207.1"/>
    </source>
</evidence>
<name>A0A2S7N599_9BACI</name>
<comment type="caution">
    <text evidence="1">The sequence shown here is derived from an EMBL/GenBank/DDBJ whole genome shotgun (WGS) entry which is preliminary data.</text>
</comment>
<dbReference type="EMBL" id="PKOZ01000001">
    <property type="protein sequence ID" value="PQD97207.1"/>
    <property type="molecule type" value="Genomic_DNA"/>
</dbReference>
<sequence>MDNYYLAVTYDVCEHNDLCIDMNQYRIDPSKDMDEQIKQWAKVDVAPLVKVFSSETSTFKEYTLYKEYIFKEFECGCNDND</sequence>
<dbReference type="Proteomes" id="UP000239663">
    <property type="component" value="Unassembled WGS sequence"/>
</dbReference>
<dbReference type="OrthoDB" id="2720707at2"/>
<proteinExistence type="predicted"/>